<organism evidence="1 2">
    <name type="scientific">Eretmocerus hayati</name>
    <dbReference type="NCBI Taxonomy" id="131215"/>
    <lineage>
        <taxon>Eukaryota</taxon>
        <taxon>Metazoa</taxon>
        <taxon>Ecdysozoa</taxon>
        <taxon>Arthropoda</taxon>
        <taxon>Hexapoda</taxon>
        <taxon>Insecta</taxon>
        <taxon>Pterygota</taxon>
        <taxon>Neoptera</taxon>
        <taxon>Endopterygota</taxon>
        <taxon>Hymenoptera</taxon>
        <taxon>Apocrita</taxon>
        <taxon>Proctotrupomorpha</taxon>
        <taxon>Chalcidoidea</taxon>
        <taxon>Aphelinidae</taxon>
        <taxon>Aphelininae</taxon>
        <taxon>Eretmocerus</taxon>
    </lineage>
</organism>
<name>A0ACC2PWK3_9HYME</name>
<proteinExistence type="predicted"/>
<protein>
    <submittedName>
        <fullName evidence="1">Uncharacterized protein</fullName>
    </submittedName>
</protein>
<gene>
    <name evidence="1" type="ORF">QAD02_023453</name>
</gene>
<evidence type="ECO:0000313" key="1">
    <source>
        <dbReference type="EMBL" id="KAJ8687659.1"/>
    </source>
</evidence>
<reference evidence="1" key="1">
    <citation type="submission" date="2023-04" db="EMBL/GenBank/DDBJ databases">
        <title>A chromosome-level genome assembly of the parasitoid wasp Eretmocerus hayati.</title>
        <authorList>
            <person name="Zhong Y."/>
            <person name="Liu S."/>
            <person name="Liu Y."/>
        </authorList>
    </citation>
    <scope>NUCLEOTIDE SEQUENCE</scope>
    <source>
        <strain evidence="1">ZJU_SS_LIU_2023</strain>
    </source>
</reference>
<sequence>MQEIDESLSKLSSKDLTRKSGGVIVNGSDLILAVKRAGGYKQVTDDLILAVKRAGGYKQVTDDRERGCCTAIQETMQMKGKRNSGGPLLRLWFRELEALENFRK</sequence>
<accession>A0ACC2PWK3</accession>
<keyword evidence="2" id="KW-1185">Reference proteome</keyword>
<comment type="caution">
    <text evidence="1">The sequence shown here is derived from an EMBL/GenBank/DDBJ whole genome shotgun (WGS) entry which is preliminary data.</text>
</comment>
<evidence type="ECO:0000313" key="2">
    <source>
        <dbReference type="Proteomes" id="UP001239111"/>
    </source>
</evidence>
<dbReference type="EMBL" id="CM056741">
    <property type="protein sequence ID" value="KAJ8687659.1"/>
    <property type="molecule type" value="Genomic_DNA"/>
</dbReference>
<dbReference type="Proteomes" id="UP001239111">
    <property type="component" value="Chromosome 1"/>
</dbReference>